<accession>A0A8D8VF81</accession>
<dbReference type="EMBL" id="HBUF01365557">
    <property type="protein sequence ID" value="CAG6723383.1"/>
    <property type="molecule type" value="Transcribed_RNA"/>
</dbReference>
<protein>
    <submittedName>
        <fullName evidence="1">Uncharacterized protein</fullName>
    </submittedName>
</protein>
<dbReference type="AlphaFoldDB" id="A0A8D8VF81"/>
<organism evidence="1">
    <name type="scientific">Cacopsylla melanoneura</name>
    <dbReference type="NCBI Taxonomy" id="428564"/>
    <lineage>
        <taxon>Eukaryota</taxon>
        <taxon>Metazoa</taxon>
        <taxon>Ecdysozoa</taxon>
        <taxon>Arthropoda</taxon>
        <taxon>Hexapoda</taxon>
        <taxon>Insecta</taxon>
        <taxon>Pterygota</taxon>
        <taxon>Neoptera</taxon>
        <taxon>Paraneoptera</taxon>
        <taxon>Hemiptera</taxon>
        <taxon>Sternorrhyncha</taxon>
        <taxon>Psylloidea</taxon>
        <taxon>Psyllidae</taxon>
        <taxon>Psyllinae</taxon>
        <taxon>Cacopsylla</taxon>
    </lineage>
</organism>
<sequence>MEGRISLFSLKTSAAVLFSSKKALGCVEIVDAKEEEYPRYVSDVRLCHGLAPSSTESFAKVRQNIFSFLNVQGQNILIPRSLETFGTIFVQRLKFVLGRSEMNCR</sequence>
<proteinExistence type="predicted"/>
<reference evidence="1" key="1">
    <citation type="submission" date="2021-05" db="EMBL/GenBank/DDBJ databases">
        <authorList>
            <person name="Alioto T."/>
            <person name="Alioto T."/>
            <person name="Gomez Garrido J."/>
        </authorList>
    </citation>
    <scope>NUCLEOTIDE SEQUENCE</scope>
</reference>
<evidence type="ECO:0000313" key="1">
    <source>
        <dbReference type="EMBL" id="CAG6723383.1"/>
    </source>
</evidence>
<name>A0A8D8VF81_9HEMI</name>